<dbReference type="GO" id="GO:0003677">
    <property type="term" value="F:DNA binding"/>
    <property type="evidence" value="ECO:0007669"/>
    <property type="project" value="InterPro"/>
</dbReference>
<evidence type="ECO:0000256" key="1">
    <source>
        <dbReference type="ARBA" id="ARBA00023172"/>
    </source>
</evidence>
<gene>
    <name evidence="2" type="ORF">E1832_05460</name>
</gene>
<dbReference type="InterPro" id="IPR011010">
    <property type="entry name" value="DNA_brk_join_enz"/>
</dbReference>
<reference evidence="2 3" key="1">
    <citation type="submission" date="2019-03" db="EMBL/GenBank/DDBJ databases">
        <title>Ruegeria lutea sp. nov., a novel strain, isolated from marine sediment, the Masan Bay, South Korea.</title>
        <authorList>
            <person name="Kim J."/>
            <person name="Kim D.-Y."/>
            <person name="Lee S.-S."/>
        </authorList>
    </citation>
    <scope>NUCLEOTIDE SEQUENCE [LARGE SCALE GENOMIC DNA]</scope>
    <source>
        <strain evidence="2 3">318-1</strain>
    </source>
</reference>
<comment type="caution">
    <text evidence="2">The sequence shown here is derived from an EMBL/GenBank/DDBJ whole genome shotgun (WGS) entry which is preliminary data.</text>
</comment>
<evidence type="ECO:0000313" key="2">
    <source>
        <dbReference type="EMBL" id="TDK50830.1"/>
    </source>
</evidence>
<dbReference type="OrthoDB" id="7510934at2"/>
<dbReference type="GO" id="GO:0006310">
    <property type="term" value="P:DNA recombination"/>
    <property type="evidence" value="ECO:0007669"/>
    <property type="project" value="UniProtKB-KW"/>
</dbReference>
<keyword evidence="3" id="KW-1185">Reference proteome</keyword>
<name>A0A4R5VGB9_9RHOB</name>
<dbReference type="SUPFAM" id="SSF56349">
    <property type="entry name" value="DNA breaking-rejoining enzymes"/>
    <property type="match status" value="1"/>
</dbReference>
<sequence length="186" mass="20918">MDDIMAKNGGKPMAATTRQAVRAAHAKLSATPRKAQRMVQTVSLLWNYAANELDWPLGENPARNLGKYTPTSPYEPWPEWMVKALDSAPPRVRIAANLILGTGQRPNAAITMRRDQFQGEWMSVLDEKNDQVLEVYCPPRLRDFVRGVPVEGAYLLSRNLTEPLGYDAVEKAFRDWRAGLGERARP</sequence>
<evidence type="ECO:0000313" key="3">
    <source>
        <dbReference type="Proteomes" id="UP000295301"/>
    </source>
</evidence>
<dbReference type="Proteomes" id="UP000295301">
    <property type="component" value="Unassembled WGS sequence"/>
</dbReference>
<proteinExistence type="predicted"/>
<keyword evidence="1" id="KW-0233">DNA recombination</keyword>
<dbReference type="EMBL" id="SMUV01000053">
    <property type="protein sequence ID" value="TDK50830.1"/>
    <property type="molecule type" value="Genomic_DNA"/>
</dbReference>
<accession>A0A4R5VGB9</accession>
<organism evidence="2 3">
    <name type="scientific">Antarcticimicrobium luteum</name>
    <dbReference type="NCBI Taxonomy" id="2547397"/>
    <lineage>
        <taxon>Bacteria</taxon>
        <taxon>Pseudomonadati</taxon>
        <taxon>Pseudomonadota</taxon>
        <taxon>Alphaproteobacteria</taxon>
        <taxon>Rhodobacterales</taxon>
        <taxon>Paracoccaceae</taxon>
        <taxon>Antarcticimicrobium</taxon>
    </lineage>
</organism>
<dbReference type="AlphaFoldDB" id="A0A4R5VGB9"/>
<protein>
    <submittedName>
        <fullName evidence="2">Uncharacterized protein</fullName>
    </submittedName>
</protein>
<dbReference type="Gene3D" id="1.10.443.10">
    <property type="entry name" value="Intergrase catalytic core"/>
    <property type="match status" value="1"/>
</dbReference>
<dbReference type="InterPro" id="IPR013762">
    <property type="entry name" value="Integrase-like_cat_sf"/>
</dbReference>
<dbReference type="GO" id="GO:0015074">
    <property type="term" value="P:DNA integration"/>
    <property type="evidence" value="ECO:0007669"/>
    <property type="project" value="InterPro"/>
</dbReference>